<evidence type="ECO:0000313" key="6">
    <source>
        <dbReference type="EMBL" id="PPQ30641.1"/>
    </source>
</evidence>
<evidence type="ECO:0000256" key="1">
    <source>
        <dbReference type="ARBA" id="ARBA00022630"/>
    </source>
</evidence>
<dbReference type="GO" id="GO:0004497">
    <property type="term" value="F:monooxygenase activity"/>
    <property type="evidence" value="ECO:0007669"/>
    <property type="project" value="UniProtKB-KW"/>
</dbReference>
<dbReference type="InterPro" id="IPR036661">
    <property type="entry name" value="Luciferase-like_sf"/>
</dbReference>
<dbReference type="PANTHER" id="PTHR30011:SF16">
    <property type="entry name" value="C2H2 FINGER DOMAIN TRANSCRIPTION FACTOR (EUROFUNG)-RELATED"/>
    <property type="match status" value="1"/>
</dbReference>
<dbReference type="InterPro" id="IPR011251">
    <property type="entry name" value="Luciferase-like_dom"/>
</dbReference>
<dbReference type="EMBL" id="NHRY01000207">
    <property type="protein sequence ID" value="PPQ30641.1"/>
    <property type="molecule type" value="Genomic_DNA"/>
</dbReference>
<feature type="domain" description="Luciferase-like" evidence="5">
    <location>
        <begin position="1"/>
        <end position="201"/>
    </location>
</feature>
<gene>
    <name evidence="6" type="ORF">CCS01_18820</name>
</gene>
<dbReference type="SUPFAM" id="SSF51679">
    <property type="entry name" value="Bacterial luciferase-like"/>
    <property type="match status" value="1"/>
</dbReference>
<accession>A0A2S6N7Q9</accession>
<keyword evidence="1" id="KW-0285">Flavoprotein</keyword>
<dbReference type="RefSeq" id="WP_104520362.1">
    <property type="nucleotide sequence ID" value="NZ_NHRY01000207.1"/>
</dbReference>
<dbReference type="Gene3D" id="3.20.20.30">
    <property type="entry name" value="Luciferase-like domain"/>
    <property type="match status" value="1"/>
</dbReference>
<evidence type="ECO:0000256" key="3">
    <source>
        <dbReference type="ARBA" id="ARBA00023002"/>
    </source>
</evidence>
<evidence type="ECO:0000313" key="7">
    <source>
        <dbReference type="Proteomes" id="UP000239724"/>
    </source>
</evidence>
<evidence type="ECO:0000256" key="2">
    <source>
        <dbReference type="ARBA" id="ARBA00022643"/>
    </source>
</evidence>
<name>A0A2S6N7Q9_RHOGL</name>
<dbReference type="OrthoDB" id="9780518at2"/>
<organism evidence="6 7">
    <name type="scientific">Rhodopila globiformis</name>
    <name type="common">Rhodopseudomonas globiformis</name>
    <dbReference type="NCBI Taxonomy" id="1071"/>
    <lineage>
        <taxon>Bacteria</taxon>
        <taxon>Pseudomonadati</taxon>
        <taxon>Pseudomonadota</taxon>
        <taxon>Alphaproteobacteria</taxon>
        <taxon>Acetobacterales</taxon>
        <taxon>Acetobacteraceae</taxon>
        <taxon>Rhodopila</taxon>
    </lineage>
</organism>
<keyword evidence="7" id="KW-1185">Reference proteome</keyword>
<dbReference type="GO" id="GO:0016705">
    <property type="term" value="F:oxidoreductase activity, acting on paired donors, with incorporation or reduction of molecular oxygen"/>
    <property type="evidence" value="ECO:0007669"/>
    <property type="project" value="InterPro"/>
</dbReference>
<evidence type="ECO:0000259" key="5">
    <source>
        <dbReference type="Pfam" id="PF00296"/>
    </source>
</evidence>
<dbReference type="Proteomes" id="UP000239724">
    <property type="component" value="Unassembled WGS sequence"/>
</dbReference>
<dbReference type="AlphaFoldDB" id="A0A2S6N7Q9"/>
<keyword evidence="2" id="KW-0288">FMN</keyword>
<comment type="caution">
    <text evidence="6">The sequence shown here is derived from an EMBL/GenBank/DDBJ whole genome shotgun (WGS) entry which is preliminary data.</text>
</comment>
<proteinExistence type="predicted"/>
<keyword evidence="3" id="KW-0560">Oxidoreductase</keyword>
<dbReference type="Pfam" id="PF00296">
    <property type="entry name" value="Bac_luciferase"/>
    <property type="match status" value="1"/>
</dbReference>
<evidence type="ECO:0000256" key="4">
    <source>
        <dbReference type="ARBA" id="ARBA00023033"/>
    </source>
</evidence>
<reference evidence="6 7" key="1">
    <citation type="journal article" date="2018" name="Arch. Microbiol.">
        <title>New insights into the metabolic potential of the phototrophic purple bacterium Rhodopila globiformis DSM 161(T) from its draft genome sequence and evidence for a vanadium-dependent nitrogenase.</title>
        <authorList>
            <person name="Imhoff J.F."/>
            <person name="Rahn T."/>
            <person name="Kunzel S."/>
            <person name="Neulinger S.C."/>
        </authorList>
    </citation>
    <scope>NUCLEOTIDE SEQUENCE [LARGE SCALE GENOMIC DNA]</scope>
    <source>
        <strain evidence="6 7">DSM 161</strain>
    </source>
</reference>
<keyword evidence="4" id="KW-0503">Monooxygenase</keyword>
<protein>
    <recommendedName>
        <fullName evidence="5">Luciferase-like domain-containing protein</fullName>
    </recommendedName>
</protein>
<sequence>MRIGIVAIPAPTDAGAPLVERFTSLARRVESLGFHGLWVTDAFARGRPTLDPLILLGALAAQTSRIELGTCVVQLPLRHPVEHAHRVQTLNLLSQGRLRFGVGSGSTRNDFDAVQADFAARFRTLTSDLAVMRQVWSGQAVYGPALSVWPGTEGGPPVLLGAWRSSRWINLAAKELQGWIASGIQTAWEDLAIGIHMYREAGGSRVVLANIFTDLRDSPPPLPLAVSPKISLVCPPAEARERLRRLRDLGVDDALLVCPWDDPGQLEAMAGLVG</sequence>
<dbReference type="InterPro" id="IPR051260">
    <property type="entry name" value="Diverse_substr_monoxygenases"/>
</dbReference>
<dbReference type="PANTHER" id="PTHR30011">
    <property type="entry name" value="ALKANESULFONATE MONOOXYGENASE-RELATED"/>
    <property type="match status" value="1"/>
</dbReference>